<feature type="transmembrane region" description="Helical" evidence="1">
    <location>
        <begin position="114"/>
        <end position="136"/>
    </location>
</feature>
<protein>
    <submittedName>
        <fullName evidence="2">Uncharacterized protein</fullName>
    </submittedName>
</protein>
<feature type="transmembrane region" description="Helical" evidence="1">
    <location>
        <begin position="216"/>
        <end position="240"/>
    </location>
</feature>
<reference evidence="2 3" key="1">
    <citation type="journal article" date="2013" name="BMC Genomics">
        <title>Comparative genomics of parasitic silkworm microsporidia reveal an association between genome expansion and host adaptation.</title>
        <authorList>
            <person name="Pan G."/>
            <person name="Xu J."/>
            <person name="Li T."/>
            <person name="Xia Q."/>
            <person name="Liu S.L."/>
            <person name="Zhang G."/>
            <person name="Li S."/>
            <person name="Li C."/>
            <person name="Liu H."/>
            <person name="Yang L."/>
            <person name="Liu T."/>
            <person name="Zhang X."/>
            <person name="Wu Z."/>
            <person name="Fan W."/>
            <person name="Dang X."/>
            <person name="Xiang H."/>
            <person name="Tao M."/>
            <person name="Li Y."/>
            <person name="Hu J."/>
            <person name="Li Z."/>
            <person name="Lin L."/>
            <person name="Luo J."/>
            <person name="Geng L."/>
            <person name="Wang L."/>
            <person name="Long M."/>
            <person name="Wan Y."/>
            <person name="He N."/>
            <person name="Zhang Z."/>
            <person name="Lu C."/>
            <person name="Keeling P.J."/>
            <person name="Wang J."/>
            <person name="Xiang Z."/>
            <person name="Zhou Z."/>
        </authorList>
    </citation>
    <scope>NUCLEOTIDE SEQUENCE [LARGE SCALE GENOMIC DNA]</scope>
    <source>
        <strain evidence="3">CQ1 / CVCC 102059</strain>
    </source>
</reference>
<dbReference type="EMBL" id="KB908915">
    <property type="protein sequence ID" value="EOB15203.1"/>
    <property type="molecule type" value="Genomic_DNA"/>
</dbReference>
<sequence>MKRFFSDNLFLTFLIAAINYVFYIKNTCNNQIQILEDIYSAKYTVLTCFLGYFLHDFFVTTFWFTVSHGVVLFSGFLPLINLWYFIYIFSAIFCFTINYIFMKNLFGFSKNSKILNSIMFSVGLFTALPIMLVFLISKLQALAPGHEDKTKYVGCIFTIFPQMLLAALFRYKNIESIQAHTGDVKDNRIYVPSITYNSLIKLKPNSQFEVLGLDDASYSVVILIFVVSLLINFFGALYLFNKHVNAELRLKMK</sequence>
<keyword evidence="1" id="KW-0472">Membrane</keyword>
<keyword evidence="3" id="KW-1185">Reference proteome</keyword>
<proteinExistence type="predicted"/>
<dbReference type="Proteomes" id="UP000016927">
    <property type="component" value="Unassembled WGS sequence"/>
</dbReference>
<organism evidence="2 3">
    <name type="scientific">Nosema bombycis (strain CQ1 / CVCC 102059)</name>
    <name type="common">Microsporidian parasite</name>
    <name type="synonym">Pebrine of silkworm</name>
    <dbReference type="NCBI Taxonomy" id="578461"/>
    <lineage>
        <taxon>Eukaryota</taxon>
        <taxon>Fungi</taxon>
        <taxon>Fungi incertae sedis</taxon>
        <taxon>Microsporidia</taxon>
        <taxon>Nosematidae</taxon>
        <taxon>Nosema</taxon>
    </lineage>
</organism>
<keyword evidence="1" id="KW-1133">Transmembrane helix</keyword>
<dbReference type="VEuPathDB" id="MicrosporidiaDB:NBO_7g0021"/>
<feature type="transmembrane region" description="Helical" evidence="1">
    <location>
        <begin position="43"/>
        <end position="64"/>
    </location>
</feature>
<evidence type="ECO:0000313" key="2">
    <source>
        <dbReference type="EMBL" id="EOB15203.1"/>
    </source>
</evidence>
<feature type="transmembrane region" description="Helical" evidence="1">
    <location>
        <begin position="84"/>
        <end position="102"/>
    </location>
</feature>
<dbReference type="AlphaFoldDB" id="R0MQN3"/>
<keyword evidence="1" id="KW-0812">Transmembrane</keyword>
<evidence type="ECO:0000256" key="1">
    <source>
        <dbReference type="SAM" id="Phobius"/>
    </source>
</evidence>
<dbReference type="HOGENOM" id="CLU_1098775_0_0_1"/>
<name>R0MQN3_NOSB1</name>
<evidence type="ECO:0000313" key="3">
    <source>
        <dbReference type="Proteomes" id="UP000016927"/>
    </source>
</evidence>
<gene>
    <name evidence="2" type="ORF">NBO_7g0021</name>
</gene>
<accession>R0MQN3</accession>
<feature type="transmembrane region" description="Helical" evidence="1">
    <location>
        <begin position="6"/>
        <end position="23"/>
    </location>
</feature>